<feature type="transmembrane region" description="Helical" evidence="6">
    <location>
        <begin position="362"/>
        <end position="384"/>
    </location>
</feature>
<reference evidence="8 9" key="1">
    <citation type="submission" date="2019-03" db="EMBL/GenBank/DDBJ databases">
        <authorList>
            <person name="Kim M.K.M."/>
        </authorList>
    </citation>
    <scope>NUCLEOTIDE SEQUENCE [LARGE SCALE GENOMIC DNA]</scope>
    <source>
        <strain evidence="8 9">18JY21-1</strain>
    </source>
</reference>
<evidence type="ECO:0000313" key="9">
    <source>
        <dbReference type="Proteomes" id="UP000295418"/>
    </source>
</evidence>
<evidence type="ECO:0000256" key="4">
    <source>
        <dbReference type="ARBA" id="ARBA00022989"/>
    </source>
</evidence>
<comment type="caution">
    <text evidence="8">The sequence shown here is derived from an EMBL/GenBank/DDBJ whole genome shotgun (WGS) entry which is preliminary data.</text>
</comment>
<evidence type="ECO:0000256" key="3">
    <source>
        <dbReference type="ARBA" id="ARBA00022692"/>
    </source>
</evidence>
<organism evidence="8 9">
    <name type="scientific">Paenibacillus albiflavus</name>
    <dbReference type="NCBI Taxonomy" id="2545760"/>
    <lineage>
        <taxon>Bacteria</taxon>
        <taxon>Bacillati</taxon>
        <taxon>Bacillota</taxon>
        <taxon>Bacilli</taxon>
        <taxon>Bacillales</taxon>
        <taxon>Paenibacillaceae</taxon>
        <taxon>Paenibacillus</taxon>
    </lineage>
</organism>
<feature type="transmembrane region" description="Helical" evidence="6">
    <location>
        <begin position="165"/>
        <end position="183"/>
    </location>
</feature>
<feature type="transmembrane region" description="Helical" evidence="6">
    <location>
        <begin position="248"/>
        <end position="265"/>
    </location>
</feature>
<dbReference type="PROSITE" id="PS50850">
    <property type="entry name" value="MFS"/>
    <property type="match status" value="1"/>
</dbReference>
<accession>A0A4R4EJ91</accession>
<dbReference type="InterPro" id="IPR020846">
    <property type="entry name" value="MFS_dom"/>
</dbReference>
<dbReference type="AlphaFoldDB" id="A0A4R4EJ91"/>
<evidence type="ECO:0000256" key="2">
    <source>
        <dbReference type="ARBA" id="ARBA00022448"/>
    </source>
</evidence>
<evidence type="ECO:0000256" key="6">
    <source>
        <dbReference type="SAM" id="Phobius"/>
    </source>
</evidence>
<protein>
    <submittedName>
        <fullName evidence="8">YbfB/YjiJ family MFS transporter</fullName>
    </submittedName>
</protein>
<proteinExistence type="predicted"/>
<keyword evidence="5 6" id="KW-0472">Membrane</keyword>
<feature type="transmembrane region" description="Helical" evidence="6">
    <location>
        <begin position="300"/>
        <end position="322"/>
    </location>
</feature>
<gene>
    <name evidence="8" type="ORF">E0485_04935</name>
</gene>
<evidence type="ECO:0000313" key="8">
    <source>
        <dbReference type="EMBL" id="TCZ80256.1"/>
    </source>
</evidence>
<dbReference type="PANTHER" id="PTHR23537">
    <property type="match status" value="1"/>
</dbReference>
<dbReference type="PANTHER" id="PTHR23537:SF1">
    <property type="entry name" value="SUGAR TRANSPORTER"/>
    <property type="match status" value="1"/>
</dbReference>
<feature type="transmembrane region" description="Helical" evidence="6">
    <location>
        <begin position="45"/>
        <end position="66"/>
    </location>
</feature>
<feature type="transmembrane region" description="Helical" evidence="6">
    <location>
        <begin position="108"/>
        <end position="126"/>
    </location>
</feature>
<dbReference type="OrthoDB" id="9797953at2"/>
<dbReference type="GO" id="GO:0005886">
    <property type="term" value="C:plasma membrane"/>
    <property type="evidence" value="ECO:0007669"/>
    <property type="project" value="UniProtKB-SubCell"/>
</dbReference>
<feature type="domain" description="Major facilitator superfamily (MFS) profile" evidence="7">
    <location>
        <begin position="4"/>
        <end position="388"/>
    </location>
</feature>
<comment type="subcellular location">
    <subcellularLocation>
        <location evidence="1">Cell membrane</location>
        <topology evidence="1">Multi-pass membrane protein</topology>
    </subcellularLocation>
</comment>
<dbReference type="Gene3D" id="1.20.1250.20">
    <property type="entry name" value="MFS general substrate transporter like domains"/>
    <property type="match status" value="2"/>
</dbReference>
<feature type="transmembrane region" description="Helical" evidence="6">
    <location>
        <begin position="277"/>
        <end position="294"/>
    </location>
</feature>
<feature type="transmembrane region" description="Helical" evidence="6">
    <location>
        <begin position="133"/>
        <end position="153"/>
    </location>
</feature>
<evidence type="ECO:0000259" key="7">
    <source>
        <dbReference type="PROSITE" id="PS50850"/>
    </source>
</evidence>
<evidence type="ECO:0000256" key="5">
    <source>
        <dbReference type="ARBA" id="ARBA00023136"/>
    </source>
</evidence>
<dbReference type="Pfam" id="PF06779">
    <property type="entry name" value="MFS_4"/>
    <property type="match status" value="1"/>
</dbReference>
<dbReference type="CDD" id="cd06180">
    <property type="entry name" value="MFS_YjiJ"/>
    <property type="match status" value="1"/>
</dbReference>
<keyword evidence="3 6" id="KW-0812">Transmembrane</keyword>
<dbReference type="InterPro" id="IPR036259">
    <property type="entry name" value="MFS_trans_sf"/>
</dbReference>
<sequence length="399" mass="43200">MRSQTIRTLIGGILSLFIAMGIGRFAYTVVLPFMQEAYQFSDATAGYLATSNYLGYFVGAIVAAKLNMEKKRILYLRIVLLLSIGTTALMGLTGVFSIWYFLRFISGALSAFVFVLASSIVLDQLAREGKSHLSGILYAGVGLGIMISSIIVAPLHQLTSSDGTWIGLALLAFILMIFVWFFIRPSRSSFRAEVQSTPVIHNLPTPPKKWIPWLAIAYSLEGLGYIVTGTFIVLIAQTSSSFHGDATMVWMIVGIVAAPSCIIWSKIAQKLGYVKSLIVSMVVQAIGILLPAIAESSVFIYASAILFGFTFMGITTVTTTLIRQMVPMNSSRIIGFFTTGYAFGQMLGPSLAGILANLTSSYRLALIGAAVVVFIGGLCLISGLKYESKYKTNNISWGN</sequence>
<keyword evidence="2" id="KW-0813">Transport</keyword>
<keyword evidence="9" id="KW-1185">Reference proteome</keyword>
<dbReference type="Proteomes" id="UP000295418">
    <property type="component" value="Unassembled WGS sequence"/>
</dbReference>
<feature type="transmembrane region" description="Helical" evidence="6">
    <location>
        <begin position="210"/>
        <end position="236"/>
    </location>
</feature>
<evidence type="ECO:0000256" key="1">
    <source>
        <dbReference type="ARBA" id="ARBA00004651"/>
    </source>
</evidence>
<feature type="transmembrane region" description="Helical" evidence="6">
    <location>
        <begin position="78"/>
        <end position="102"/>
    </location>
</feature>
<name>A0A4R4EJ91_9BACL</name>
<dbReference type="GO" id="GO:0022857">
    <property type="term" value="F:transmembrane transporter activity"/>
    <property type="evidence" value="ECO:0007669"/>
    <property type="project" value="InterPro"/>
</dbReference>
<dbReference type="SUPFAM" id="SSF103473">
    <property type="entry name" value="MFS general substrate transporter"/>
    <property type="match status" value="1"/>
</dbReference>
<keyword evidence="4 6" id="KW-1133">Transmembrane helix</keyword>
<feature type="transmembrane region" description="Helical" evidence="6">
    <location>
        <begin position="334"/>
        <end position="356"/>
    </location>
</feature>
<feature type="transmembrane region" description="Helical" evidence="6">
    <location>
        <begin position="12"/>
        <end position="33"/>
    </location>
</feature>
<dbReference type="InterPro" id="IPR010645">
    <property type="entry name" value="MFS_4"/>
</dbReference>
<dbReference type="EMBL" id="SKFG01000002">
    <property type="protein sequence ID" value="TCZ80256.1"/>
    <property type="molecule type" value="Genomic_DNA"/>
</dbReference>